<comment type="caution">
    <text evidence="1">The sequence shown here is derived from an EMBL/GenBank/DDBJ whole genome shotgun (WGS) entry which is preliminary data.</text>
</comment>
<dbReference type="EMBL" id="JARJCM010000284">
    <property type="protein sequence ID" value="KAJ7019764.1"/>
    <property type="molecule type" value="Genomic_DNA"/>
</dbReference>
<protein>
    <submittedName>
        <fullName evidence="1">Uncharacterized protein</fullName>
    </submittedName>
</protein>
<keyword evidence="2" id="KW-1185">Reference proteome</keyword>
<dbReference type="AlphaFoldDB" id="A0AAD6WSX7"/>
<accession>A0AAD6WSX7</accession>
<evidence type="ECO:0000313" key="2">
    <source>
        <dbReference type="Proteomes" id="UP001218188"/>
    </source>
</evidence>
<proteinExistence type="predicted"/>
<dbReference type="Proteomes" id="UP001218188">
    <property type="component" value="Unassembled WGS sequence"/>
</dbReference>
<gene>
    <name evidence="1" type="ORF">C8F04DRAFT_1197407</name>
</gene>
<evidence type="ECO:0000313" key="1">
    <source>
        <dbReference type="EMBL" id="KAJ7019764.1"/>
    </source>
</evidence>
<sequence length="123" mass="14190">MSLRVNGFPCSSFSSSTFPRTVLSSRFFHHIGGHYHGPRIAIALDTPEGPFTIILDCYVAAEGPDICLGLDWKAYMHELFLSLNRQLPYQFDPFSYYWSSEFGLYQPSRKWLLKEQLFVDKGE</sequence>
<name>A0AAD6WSX7_9AGAR</name>
<reference evidence="1" key="1">
    <citation type="submission" date="2023-03" db="EMBL/GenBank/DDBJ databases">
        <title>Massive genome expansion in bonnet fungi (Mycena s.s.) driven by repeated elements and novel gene families across ecological guilds.</title>
        <authorList>
            <consortium name="Lawrence Berkeley National Laboratory"/>
            <person name="Harder C.B."/>
            <person name="Miyauchi S."/>
            <person name="Viragh M."/>
            <person name="Kuo A."/>
            <person name="Thoen E."/>
            <person name="Andreopoulos B."/>
            <person name="Lu D."/>
            <person name="Skrede I."/>
            <person name="Drula E."/>
            <person name="Henrissat B."/>
            <person name="Morin E."/>
            <person name="Kohler A."/>
            <person name="Barry K."/>
            <person name="LaButti K."/>
            <person name="Morin E."/>
            <person name="Salamov A."/>
            <person name="Lipzen A."/>
            <person name="Mereny Z."/>
            <person name="Hegedus B."/>
            <person name="Baldrian P."/>
            <person name="Stursova M."/>
            <person name="Weitz H."/>
            <person name="Taylor A."/>
            <person name="Grigoriev I.V."/>
            <person name="Nagy L.G."/>
            <person name="Martin F."/>
            <person name="Kauserud H."/>
        </authorList>
    </citation>
    <scope>NUCLEOTIDE SEQUENCE</scope>
    <source>
        <strain evidence="1">CBHHK200</strain>
    </source>
</reference>
<organism evidence="1 2">
    <name type="scientific">Mycena alexandri</name>
    <dbReference type="NCBI Taxonomy" id="1745969"/>
    <lineage>
        <taxon>Eukaryota</taxon>
        <taxon>Fungi</taxon>
        <taxon>Dikarya</taxon>
        <taxon>Basidiomycota</taxon>
        <taxon>Agaricomycotina</taxon>
        <taxon>Agaricomycetes</taxon>
        <taxon>Agaricomycetidae</taxon>
        <taxon>Agaricales</taxon>
        <taxon>Marasmiineae</taxon>
        <taxon>Mycenaceae</taxon>
        <taxon>Mycena</taxon>
    </lineage>
</organism>